<evidence type="ECO:0000313" key="6">
    <source>
        <dbReference type="Proteomes" id="UP000231057"/>
    </source>
</evidence>
<keyword evidence="2" id="KW-0560">Oxidoreductase</keyword>
<keyword evidence="6" id="KW-1185">Reference proteome</keyword>
<dbReference type="SUPFAM" id="SSF51735">
    <property type="entry name" value="NAD(P)-binding Rossmann-fold domains"/>
    <property type="match status" value="1"/>
</dbReference>
<proteinExistence type="inferred from homology"/>
<dbReference type="KEGG" id="slw:BRW62_03205"/>
<dbReference type="GO" id="GO:0016616">
    <property type="term" value="F:oxidoreductase activity, acting on the CH-OH group of donors, NAD or NADP as acceptor"/>
    <property type="evidence" value="ECO:0007669"/>
    <property type="project" value="UniProtKB-ARBA"/>
</dbReference>
<dbReference type="InterPro" id="IPR020904">
    <property type="entry name" value="Sc_DH/Rdtase_CS"/>
</dbReference>
<name>A0A2D2Q093_PARLV</name>
<evidence type="ECO:0000313" key="5">
    <source>
        <dbReference type="EMBL" id="ATS17918.1"/>
    </source>
</evidence>
<dbReference type="Gene3D" id="3.40.50.720">
    <property type="entry name" value="NAD(P)-binding Rossmann-like Domain"/>
    <property type="match status" value="1"/>
</dbReference>
<evidence type="ECO:0000256" key="1">
    <source>
        <dbReference type="ARBA" id="ARBA00006484"/>
    </source>
</evidence>
<organism evidence="5 6">
    <name type="scientific">Parathermosynechococcus lividus PCC 6715</name>
    <dbReference type="NCBI Taxonomy" id="1917166"/>
    <lineage>
        <taxon>Bacteria</taxon>
        <taxon>Bacillati</taxon>
        <taxon>Cyanobacteriota</taxon>
        <taxon>Cyanophyceae</taxon>
        <taxon>Acaryochloridales</taxon>
        <taxon>Thermosynechococcaceae</taxon>
        <taxon>Parathermosynechococcus</taxon>
    </lineage>
</organism>
<evidence type="ECO:0000256" key="3">
    <source>
        <dbReference type="RuleBase" id="RU000363"/>
    </source>
</evidence>
<protein>
    <submittedName>
        <fullName evidence="5">NAD(P)-dependent oxidoreductase</fullName>
    </submittedName>
</protein>
<dbReference type="AlphaFoldDB" id="A0A2D2Q093"/>
<keyword evidence="4" id="KW-1133">Transmembrane helix</keyword>
<dbReference type="PANTHER" id="PTHR42901">
    <property type="entry name" value="ALCOHOL DEHYDROGENASE"/>
    <property type="match status" value="1"/>
</dbReference>
<keyword evidence="4" id="KW-0472">Membrane</keyword>
<dbReference type="InterPro" id="IPR036291">
    <property type="entry name" value="NAD(P)-bd_dom_sf"/>
</dbReference>
<dbReference type="InterPro" id="IPR002347">
    <property type="entry name" value="SDR_fam"/>
</dbReference>
<sequence>MIQEQVVLITGASSGIGAACAEVFAAAGARLILWARRQDRLDTLAKRLPQECTVLTQAVDVRDRPQVLAALASLPPDMANIQILINNAGLSRGLEPFAEAQISDWEEMIDTNLKGLLYVTRAILPDMIARRQGHIINVGSIAGHQVYAGGHVYCATKAGVQALSQGLRLDLLGTPIRVTEIDPGMVATEFSEVRFHGDRQRAAAVYRGMTPLSAHDVAEVILFAATRPAHVNLNQIVLMPVDQASTTMVYRRNSEAEA</sequence>
<dbReference type="Proteomes" id="UP000231057">
    <property type="component" value="Chromosome"/>
</dbReference>
<dbReference type="FunFam" id="3.40.50.720:FF:000047">
    <property type="entry name" value="NADP-dependent L-serine/L-allo-threonine dehydrogenase"/>
    <property type="match status" value="1"/>
</dbReference>
<dbReference type="PRINTS" id="PR00080">
    <property type="entry name" value="SDRFAMILY"/>
</dbReference>
<dbReference type="PROSITE" id="PS00061">
    <property type="entry name" value="ADH_SHORT"/>
    <property type="match status" value="1"/>
</dbReference>
<reference evidence="6" key="2">
    <citation type="journal article" date="2022" name="Front. Microbiol.">
        <title>Comparative Genomic Analysis Revealed Distinct Molecular Components and Organization of CO2-Concentrating Mechanism in Thermophilic Cyanobacteria.</title>
        <authorList>
            <person name="Tang J."/>
            <person name="Zhou H."/>
            <person name="Yao D."/>
            <person name="Riaz S."/>
            <person name="You D."/>
            <person name="Klepacz-Smolka A."/>
            <person name="Daroch M."/>
        </authorList>
    </citation>
    <scope>NUCLEOTIDE SEQUENCE [LARGE SCALE GENOMIC DNA]</scope>
    <source>
        <strain evidence="6">PCC 6715</strain>
    </source>
</reference>
<reference evidence="5 6" key="1">
    <citation type="submission" date="2016-11" db="EMBL/GenBank/DDBJ databases">
        <title>Complete genome sequence of thermophilic cyanobacteria strain Synechococcus sp. PCC6715.</title>
        <authorList>
            <person name="Tang J."/>
            <person name="Daroch M."/>
            <person name="Liang Y."/>
            <person name="Jiang D."/>
            <person name="Shah M."/>
        </authorList>
    </citation>
    <scope>NUCLEOTIDE SEQUENCE [LARGE SCALE GENOMIC DNA]</scope>
    <source>
        <strain evidence="5 6">PCC 6715</strain>
    </source>
</reference>
<dbReference type="PANTHER" id="PTHR42901:SF1">
    <property type="entry name" value="ALCOHOL DEHYDROGENASE"/>
    <property type="match status" value="1"/>
</dbReference>
<dbReference type="PRINTS" id="PR00081">
    <property type="entry name" value="GDHRDH"/>
</dbReference>
<keyword evidence="4" id="KW-0812">Transmembrane</keyword>
<accession>A0A2D2Q093</accession>
<gene>
    <name evidence="5" type="ORF">BRW62_03205</name>
</gene>
<feature type="transmembrane region" description="Helical" evidence="4">
    <location>
        <begin position="6"/>
        <end position="33"/>
    </location>
</feature>
<evidence type="ECO:0000256" key="4">
    <source>
        <dbReference type="SAM" id="Phobius"/>
    </source>
</evidence>
<evidence type="ECO:0000256" key="2">
    <source>
        <dbReference type="ARBA" id="ARBA00023002"/>
    </source>
</evidence>
<dbReference type="Pfam" id="PF00106">
    <property type="entry name" value="adh_short"/>
    <property type="match status" value="1"/>
</dbReference>
<dbReference type="EMBL" id="CP018092">
    <property type="protein sequence ID" value="ATS17918.1"/>
    <property type="molecule type" value="Genomic_DNA"/>
</dbReference>
<comment type="similarity">
    <text evidence="1 3">Belongs to the short-chain dehydrogenases/reductases (SDR) family.</text>
</comment>